<keyword evidence="3" id="KW-1185">Reference proteome</keyword>
<feature type="signal peptide" evidence="1">
    <location>
        <begin position="1"/>
        <end position="20"/>
    </location>
</feature>
<evidence type="ECO:0000313" key="2">
    <source>
        <dbReference type="EMBL" id="MFC4199084.1"/>
    </source>
</evidence>
<keyword evidence="1" id="KW-0732">Signal</keyword>
<dbReference type="PROSITE" id="PS51257">
    <property type="entry name" value="PROKAR_LIPOPROTEIN"/>
    <property type="match status" value="1"/>
</dbReference>
<protein>
    <submittedName>
        <fullName evidence="2">Uncharacterized protein</fullName>
    </submittedName>
</protein>
<name>A0ABV8NQB4_9SPHI</name>
<evidence type="ECO:0000256" key="1">
    <source>
        <dbReference type="SAM" id="SignalP"/>
    </source>
</evidence>
<proteinExistence type="predicted"/>
<evidence type="ECO:0000313" key="3">
    <source>
        <dbReference type="Proteomes" id="UP001595792"/>
    </source>
</evidence>
<gene>
    <name evidence="2" type="ORF">ACFOUY_20425</name>
</gene>
<comment type="caution">
    <text evidence="2">The sequence shown here is derived from an EMBL/GenBank/DDBJ whole genome shotgun (WGS) entry which is preliminary data.</text>
</comment>
<reference evidence="3" key="1">
    <citation type="journal article" date="2019" name="Int. J. Syst. Evol. Microbiol.">
        <title>The Global Catalogue of Microorganisms (GCM) 10K type strain sequencing project: providing services to taxonomists for standard genome sequencing and annotation.</title>
        <authorList>
            <consortium name="The Broad Institute Genomics Platform"/>
            <consortium name="The Broad Institute Genome Sequencing Center for Infectious Disease"/>
            <person name="Wu L."/>
            <person name="Ma J."/>
        </authorList>
    </citation>
    <scope>NUCLEOTIDE SEQUENCE [LARGE SCALE GENOMIC DNA]</scope>
    <source>
        <strain evidence="3">CCM 8689</strain>
    </source>
</reference>
<accession>A0ABV8NQB4</accession>
<feature type="chain" id="PRO_5046556304" evidence="1">
    <location>
        <begin position="21"/>
        <end position="148"/>
    </location>
</feature>
<dbReference type="RefSeq" id="WP_378963139.1">
    <property type="nucleotide sequence ID" value="NZ_JBHRXC010000016.1"/>
</dbReference>
<dbReference type="EMBL" id="JBHSBY010000145">
    <property type="protein sequence ID" value="MFC4199084.1"/>
    <property type="molecule type" value="Genomic_DNA"/>
</dbReference>
<organism evidence="2 3">
    <name type="scientific">Pedobacter jamesrossensis</name>
    <dbReference type="NCBI Taxonomy" id="1908238"/>
    <lineage>
        <taxon>Bacteria</taxon>
        <taxon>Pseudomonadati</taxon>
        <taxon>Bacteroidota</taxon>
        <taxon>Sphingobacteriia</taxon>
        <taxon>Sphingobacteriales</taxon>
        <taxon>Sphingobacteriaceae</taxon>
        <taxon>Pedobacter</taxon>
    </lineage>
</organism>
<sequence>MNSKNLLVLFSILLVLISCAKKTDKDRAEQLVESKFANENQKLDFENSKLDSLYNISPEAYADSVEKGNELDSVLAVLESEIEHLSQKESDSVGLVSAALTKRRYSLLDLAKTKPKFIGWKLSGVKVEGVATEALSFNFDKAITKITP</sequence>
<dbReference type="Proteomes" id="UP001595792">
    <property type="component" value="Unassembled WGS sequence"/>
</dbReference>